<comment type="caution">
    <text evidence="1">The sequence shown here is derived from an EMBL/GenBank/DDBJ whole genome shotgun (WGS) entry which is preliminary data.</text>
</comment>
<gene>
    <name evidence="1" type="ORF">OM076_42925</name>
</gene>
<sequence>MIAEIEDAQDRTAEWRVYSGPPRGPIEVVRVLPTREAWVPALVDVDGDRVLIVEARPESDGPIRAFLFDSVAGLVPIPWAKASALPVEISGGFAAAAMAGPNRVAVLDLATGAELATVSLSDRERGADLSLAPDGRVAVATRAGVTIAGPGSAARLVPGTKGLKRVHLAGGTLSGIDKTGRAVALPTGGGRITMLGPPTGVFVDAAGDASGYAWVANGCAHVAAIPVATAPTRPGDPCPTTEIAYAYIASTRLRGRTITVPVACVTAPRGVCRGTAIARIYEGDGKAAASGRFAIGVGKSREVKLRVTRAALAEFRREGFGNLVMDARIPHGRIGVGGDGSAELTVYLPRRD</sequence>
<evidence type="ECO:0000313" key="1">
    <source>
        <dbReference type="EMBL" id="MDA0167092.1"/>
    </source>
</evidence>
<evidence type="ECO:0000313" key="2">
    <source>
        <dbReference type="Proteomes" id="UP001149140"/>
    </source>
</evidence>
<dbReference type="Proteomes" id="UP001149140">
    <property type="component" value="Unassembled WGS sequence"/>
</dbReference>
<accession>A0A9X3N5U3</accession>
<organism evidence="1 2">
    <name type="scientific">Solirubrobacter ginsenosidimutans</name>
    <dbReference type="NCBI Taxonomy" id="490573"/>
    <lineage>
        <taxon>Bacteria</taxon>
        <taxon>Bacillati</taxon>
        <taxon>Actinomycetota</taxon>
        <taxon>Thermoleophilia</taxon>
        <taxon>Solirubrobacterales</taxon>
        <taxon>Solirubrobacteraceae</taxon>
        <taxon>Solirubrobacter</taxon>
    </lineage>
</organism>
<dbReference type="RefSeq" id="WP_270046344.1">
    <property type="nucleotide sequence ID" value="NZ_JAPDOD010000087.1"/>
</dbReference>
<name>A0A9X3N5U3_9ACTN</name>
<dbReference type="SUPFAM" id="SSF75011">
    <property type="entry name" value="3-carboxy-cis,cis-mucoante lactonizing enzyme"/>
    <property type="match status" value="1"/>
</dbReference>
<proteinExistence type="predicted"/>
<protein>
    <submittedName>
        <fullName evidence="1">Uncharacterized protein</fullName>
    </submittedName>
</protein>
<keyword evidence="2" id="KW-1185">Reference proteome</keyword>
<dbReference type="AlphaFoldDB" id="A0A9X3N5U3"/>
<reference evidence="1" key="1">
    <citation type="submission" date="2022-10" db="EMBL/GenBank/DDBJ databases">
        <title>The WGS of Solirubrobacter ginsenosidimutans DSM 21036.</title>
        <authorList>
            <person name="Jiang Z."/>
        </authorList>
    </citation>
    <scope>NUCLEOTIDE SEQUENCE</scope>
    <source>
        <strain evidence="1">DSM 21036</strain>
    </source>
</reference>
<dbReference type="EMBL" id="JAPDOD010000087">
    <property type="protein sequence ID" value="MDA0167092.1"/>
    <property type="molecule type" value="Genomic_DNA"/>
</dbReference>